<comment type="similarity">
    <text evidence="1">Belongs to the FGGY kinase family.</text>
</comment>
<keyword evidence="7" id="KW-1185">Reference proteome</keyword>
<dbReference type="OrthoDB" id="9805576at2"/>
<organism evidence="6 7">
    <name type="scientific">Anaeromicrobium sediminis</name>
    <dbReference type="NCBI Taxonomy" id="1478221"/>
    <lineage>
        <taxon>Bacteria</taxon>
        <taxon>Bacillati</taxon>
        <taxon>Bacillota</taxon>
        <taxon>Clostridia</taxon>
        <taxon>Peptostreptococcales</taxon>
        <taxon>Thermotaleaceae</taxon>
        <taxon>Anaeromicrobium</taxon>
    </lineage>
</organism>
<protein>
    <submittedName>
        <fullName evidence="6">Sugar kinase</fullName>
    </submittedName>
</protein>
<sequence>MKKKYIIGVDGGSQSSKVVIFDLEGNIICEGKEPLKPMSLPEPGIVEHPEDDLWDSIVVASKKAMDSFTGEVEDIIGMGLCTIRFCRVLLKEDGTLAQPAMSWMDRRVSRPYEHVNPSVKYVTTTSGYITHRFSGEFNDTAANYQGMWPMNTDTWQWIEDEDEFNQFNIPREMLFNLQMPGTILGYVTEEAAEATGIPMGIPVVATANDKAVEALGAGLLGENTALISLGTYIASMVPGHENPKGTTHFWTNFASTPNNYLYESNGIRRGMWTVSWFKDILGEDIVYKAEVLGISPEEYLNRQAKEVPAGSDGLMTVLDWLAPANEPYKKGLMIGFDGRHTGAHMYRSILEAIALTMKNRVDEMCSELNIELENIIISGGGSNSELFMQIFTDVFGLPARRNVVNGSASLGSAICVAVAVGEYDSYERAIEKMVKIRDGFQPKEENTHLYKRMNDEVFKDITKYTDEILKKSYPIFN</sequence>
<dbReference type="PANTHER" id="PTHR43095">
    <property type="entry name" value="SUGAR KINASE"/>
    <property type="match status" value="1"/>
</dbReference>
<evidence type="ECO:0000256" key="3">
    <source>
        <dbReference type="ARBA" id="ARBA00022777"/>
    </source>
</evidence>
<evidence type="ECO:0000256" key="1">
    <source>
        <dbReference type="ARBA" id="ARBA00009156"/>
    </source>
</evidence>
<comment type="caution">
    <text evidence="6">The sequence shown here is derived from an EMBL/GenBank/DDBJ whole genome shotgun (WGS) entry which is preliminary data.</text>
</comment>
<reference evidence="6 7" key="1">
    <citation type="submission" date="2017-06" db="EMBL/GenBank/DDBJ databases">
        <title>Draft genome sequence of anaerobic fermentative bacterium Anaeromicrobium sediminis DY2726D isolated from West Pacific Ocean sediments.</title>
        <authorList>
            <person name="Zeng X."/>
        </authorList>
    </citation>
    <scope>NUCLEOTIDE SEQUENCE [LARGE SCALE GENOMIC DNA]</scope>
    <source>
        <strain evidence="6 7">DY2726D</strain>
    </source>
</reference>
<dbReference type="GO" id="GO:0005975">
    <property type="term" value="P:carbohydrate metabolic process"/>
    <property type="evidence" value="ECO:0007669"/>
    <property type="project" value="InterPro"/>
</dbReference>
<dbReference type="EMBL" id="NIBG01000004">
    <property type="protein sequence ID" value="PAB60189.1"/>
    <property type="molecule type" value="Genomic_DNA"/>
</dbReference>
<keyword evidence="2" id="KW-0808">Transferase</keyword>
<gene>
    <name evidence="6" type="ORF">CCE28_06870</name>
</gene>
<dbReference type="SUPFAM" id="SSF53067">
    <property type="entry name" value="Actin-like ATPase domain"/>
    <property type="match status" value="2"/>
</dbReference>
<feature type="domain" description="Carbohydrate kinase FGGY N-terminal" evidence="4">
    <location>
        <begin position="5"/>
        <end position="112"/>
    </location>
</feature>
<dbReference type="Pfam" id="PF00370">
    <property type="entry name" value="FGGY_N"/>
    <property type="match status" value="2"/>
</dbReference>
<dbReference type="InterPro" id="IPR043129">
    <property type="entry name" value="ATPase_NBD"/>
</dbReference>
<dbReference type="PIRSF" id="PIRSF000538">
    <property type="entry name" value="GlpK"/>
    <property type="match status" value="1"/>
</dbReference>
<dbReference type="CDD" id="cd07779">
    <property type="entry name" value="ASKHA_NBD_FGGY_YgcE-like"/>
    <property type="match status" value="1"/>
</dbReference>
<dbReference type="InterPro" id="IPR018485">
    <property type="entry name" value="FGGY_C"/>
</dbReference>
<evidence type="ECO:0000256" key="2">
    <source>
        <dbReference type="ARBA" id="ARBA00022679"/>
    </source>
</evidence>
<dbReference type="Proteomes" id="UP000216024">
    <property type="component" value="Unassembled WGS sequence"/>
</dbReference>
<evidence type="ECO:0000313" key="7">
    <source>
        <dbReference type="Proteomes" id="UP000216024"/>
    </source>
</evidence>
<evidence type="ECO:0000313" key="6">
    <source>
        <dbReference type="EMBL" id="PAB60189.1"/>
    </source>
</evidence>
<dbReference type="AlphaFoldDB" id="A0A267MKS8"/>
<dbReference type="InterPro" id="IPR000577">
    <property type="entry name" value="Carb_kinase_FGGY"/>
</dbReference>
<evidence type="ECO:0000259" key="4">
    <source>
        <dbReference type="Pfam" id="PF00370"/>
    </source>
</evidence>
<dbReference type="Pfam" id="PF02782">
    <property type="entry name" value="FGGY_C"/>
    <property type="match status" value="1"/>
</dbReference>
<proteinExistence type="inferred from homology"/>
<feature type="domain" description="Carbohydrate kinase FGGY C-terminal" evidence="5">
    <location>
        <begin position="226"/>
        <end position="419"/>
    </location>
</feature>
<dbReference type="PANTHER" id="PTHR43095:SF5">
    <property type="entry name" value="XYLULOSE KINASE"/>
    <property type="match status" value="1"/>
</dbReference>
<dbReference type="RefSeq" id="WP_095132513.1">
    <property type="nucleotide sequence ID" value="NZ_NIBG01000004.1"/>
</dbReference>
<keyword evidence="3 6" id="KW-0418">Kinase</keyword>
<dbReference type="GO" id="GO:0016301">
    <property type="term" value="F:kinase activity"/>
    <property type="evidence" value="ECO:0007669"/>
    <property type="project" value="UniProtKB-KW"/>
</dbReference>
<dbReference type="InterPro" id="IPR018484">
    <property type="entry name" value="FGGY_N"/>
</dbReference>
<name>A0A267MKS8_9FIRM</name>
<dbReference type="InterPro" id="IPR050406">
    <property type="entry name" value="FGGY_Carb_Kinase"/>
</dbReference>
<dbReference type="Gene3D" id="3.30.420.40">
    <property type="match status" value="3"/>
</dbReference>
<evidence type="ECO:0000259" key="5">
    <source>
        <dbReference type="Pfam" id="PF02782"/>
    </source>
</evidence>
<feature type="domain" description="Carbohydrate kinase FGGY N-terminal" evidence="4">
    <location>
        <begin position="118"/>
        <end position="216"/>
    </location>
</feature>
<accession>A0A267MKS8</accession>